<sequence length="129" mass="14366">MYIQLTPRQIIEIHDAELAESNGLAGIREPGYLDFISEKPFSVVFGEEQYPGLFLKAAVLMDGLISSHCFYDANKRTGVLVTYVFLGMNGVELDADPEELFNVAIQIATKKIGIHPLATWLEKNSYKNG</sequence>
<comment type="caution">
    <text evidence="2">The sequence shown here is derived from an EMBL/GenBank/DDBJ whole genome shotgun (WGS) entry which is preliminary data.</text>
</comment>
<dbReference type="RefSeq" id="WP_171719053.1">
    <property type="nucleotide sequence ID" value="NZ_WHOB01000066.1"/>
</dbReference>
<evidence type="ECO:0000313" key="2">
    <source>
        <dbReference type="EMBL" id="NOU81582.1"/>
    </source>
</evidence>
<dbReference type="Pfam" id="PF02661">
    <property type="entry name" value="Fic"/>
    <property type="match status" value="1"/>
</dbReference>
<dbReference type="PROSITE" id="PS51459">
    <property type="entry name" value="FIDO"/>
    <property type="match status" value="1"/>
</dbReference>
<dbReference type="Proteomes" id="UP000596857">
    <property type="component" value="Unassembled WGS sequence"/>
</dbReference>
<protein>
    <submittedName>
        <fullName evidence="2">Type II toxin-antitoxin system death-on-curing family toxin</fullName>
    </submittedName>
</protein>
<dbReference type="InterPro" id="IPR036597">
    <property type="entry name" value="Fido-like_dom_sf"/>
</dbReference>
<evidence type="ECO:0000259" key="1">
    <source>
        <dbReference type="PROSITE" id="PS51459"/>
    </source>
</evidence>
<proteinExistence type="predicted"/>
<dbReference type="NCBIfam" id="TIGR01550">
    <property type="entry name" value="DOC_P1"/>
    <property type="match status" value="1"/>
</dbReference>
<reference evidence="2 3" key="1">
    <citation type="submission" date="2019-10" db="EMBL/GenBank/DDBJ databases">
        <title>Description of Paenibacillus terricola sp. nov.</title>
        <authorList>
            <person name="Carlier A."/>
            <person name="Qi S."/>
        </authorList>
    </citation>
    <scope>NUCLEOTIDE SEQUENCE [LARGE SCALE GENOMIC DNA]</scope>
    <source>
        <strain evidence="2 3">LMG 31459</strain>
    </source>
</reference>
<accession>A0ABX1YKL7</accession>
<dbReference type="PANTHER" id="PTHR39426:SF1">
    <property type="entry name" value="HOMOLOGY TO DEATH-ON-CURING PROTEIN OF PHAGE P1"/>
    <property type="match status" value="1"/>
</dbReference>
<dbReference type="SUPFAM" id="SSF140931">
    <property type="entry name" value="Fic-like"/>
    <property type="match status" value="1"/>
</dbReference>
<dbReference type="InterPro" id="IPR006440">
    <property type="entry name" value="Doc"/>
</dbReference>
<dbReference type="EMBL" id="WHOB01000066">
    <property type="protein sequence ID" value="NOU81582.1"/>
    <property type="molecule type" value="Genomic_DNA"/>
</dbReference>
<keyword evidence="3" id="KW-1185">Reference proteome</keyword>
<feature type="domain" description="Fido" evidence="1">
    <location>
        <begin position="5"/>
        <end position="123"/>
    </location>
</feature>
<gene>
    <name evidence="2" type="ORF">GC101_22225</name>
</gene>
<dbReference type="Gene3D" id="1.20.120.1870">
    <property type="entry name" value="Fic/DOC protein, Fido domain"/>
    <property type="match status" value="1"/>
</dbReference>
<organism evidence="2 3">
    <name type="scientific">Paenibacillus phytohabitans</name>
    <dbReference type="NCBI Taxonomy" id="2654978"/>
    <lineage>
        <taxon>Bacteria</taxon>
        <taxon>Bacillati</taxon>
        <taxon>Bacillota</taxon>
        <taxon>Bacilli</taxon>
        <taxon>Bacillales</taxon>
        <taxon>Paenibacillaceae</taxon>
        <taxon>Paenibacillus</taxon>
    </lineage>
</organism>
<dbReference type="InterPro" id="IPR053737">
    <property type="entry name" value="Type_II_TA_Toxin"/>
</dbReference>
<evidence type="ECO:0000313" key="3">
    <source>
        <dbReference type="Proteomes" id="UP000596857"/>
    </source>
</evidence>
<dbReference type="InterPro" id="IPR003812">
    <property type="entry name" value="Fido"/>
</dbReference>
<dbReference type="PANTHER" id="PTHR39426">
    <property type="entry name" value="HOMOLOGY TO DEATH-ON-CURING PROTEIN OF PHAGE P1"/>
    <property type="match status" value="1"/>
</dbReference>
<name>A0ABX1YKL7_9BACL</name>